<evidence type="ECO:0000259" key="1">
    <source>
        <dbReference type="Pfam" id="PF05292"/>
    </source>
</evidence>
<accession>A0ABM0M7V1</accession>
<dbReference type="PANTHER" id="PTHR28641">
    <property type="match status" value="1"/>
</dbReference>
<organism evidence="2 3">
    <name type="scientific">Saccoglossus kowalevskii</name>
    <name type="common">Acorn worm</name>
    <dbReference type="NCBI Taxonomy" id="10224"/>
    <lineage>
        <taxon>Eukaryota</taxon>
        <taxon>Metazoa</taxon>
        <taxon>Hemichordata</taxon>
        <taxon>Enteropneusta</taxon>
        <taxon>Harrimaniidae</taxon>
        <taxon>Saccoglossus</taxon>
    </lineage>
</organism>
<dbReference type="PANTHER" id="PTHR28641:SF1">
    <property type="entry name" value="MALONYL-COA DECARBOXYLASE, MITOCHONDRIAL"/>
    <property type="match status" value="1"/>
</dbReference>
<protein>
    <submittedName>
        <fullName evidence="3">Malonyl-CoA decarboxylase, mitochondrial-like</fullName>
    </submittedName>
</protein>
<proteinExistence type="predicted"/>
<dbReference type="Gene3D" id="3.40.630.150">
    <property type="entry name" value="Malonyl-CoA decarboxylase, catalytic domain"/>
    <property type="match status" value="1"/>
</dbReference>
<dbReference type="InterPro" id="IPR042303">
    <property type="entry name" value="Malonyl_CoA_deC_C_sf"/>
</dbReference>
<name>A0ABM0M7V1_SACKO</name>
<keyword evidence="2" id="KW-1185">Reference proteome</keyword>
<dbReference type="RefSeq" id="XP_006816092.1">
    <property type="nucleotide sequence ID" value="XM_006816029.1"/>
</dbReference>
<dbReference type="GeneID" id="102807103"/>
<dbReference type="Proteomes" id="UP000694865">
    <property type="component" value="Unplaced"/>
</dbReference>
<dbReference type="InterPro" id="IPR007956">
    <property type="entry name" value="Malonyl_CoA_deC_C"/>
</dbReference>
<feature type="domain" description="Malonyl-CoA decarboxylase C-terminal" evidence="1">
    <location>
        <begin position="19"/>
        <end position="184"/>
    </location>
</feature>
<dbReference type="Pfam" id="PF05292">
    <property type="entry name" value="MCD"/>
    <property type="match status" value="1"/>
</dbReference>
<reference evidence="3" key="1">
    <citation type="submission" date="2025-08" db="UniProtKB">
        <authorList>
            <consortium name="RefSeq"/>
        </authorList>
    </citation>
    <scope>IDENTIFICATION</scope>
    <source>
        <tissue evidence="3">Testes</tissue>
    </source>
</reference>
<evidence type="ECO:0000313" key="3">
    <source>
        <dbReference type="RefSeq" id="XP_006816092.1"/>
    </source>
</evidence>
<evidence type="ECO:0000313" key="2">
    <source>
        <dbReference type="Proteomes" id="UP000694865"/>
    </source>
</evidence>
<gene>
    <name evidence="3" type="primary">LOC102807103</name>
</gene>
<sequence length="226" mass="26386">MANTDKNINSAINDDLSINLGLQGVDLGNYLIKQVVKHLQAEFPKMHQFSSLSPIPGFREWLLGEIHKEIKGDNPKGLLFTHSELRTIMEIFKRSDRSTMEELRRLFITNDWSQSSKMLRLLERPLLRLCARYLYSEKRRGHALNPVANFHLRNGAVLWRINWLGDVSPRGLTASCGLMVNYRYFLDNTDWNSRRYMEEHHIETTQQVLDLVAEYNQIYTAHLSNL</sequence>
<dbReference type="InterPro" id="IPR038917">
    <property type="entry name" value="Malonyl_CoA_deC"/>
</dbReference>